<protein>
    <submittedName>
        <fullName evidence="2">Uncharacterized protein</fullName>
    </submittedName>
</protein>
<dbReference type="STRING" id="1245528.M3K0S2"/>
<dbReference type="OMA" id="QHDNQND"/>
<organism evidence="2 3">
    <name type="scientific">Candida maltosa (strain Xu316)</name>
    <name type="common">Yeast</name>
    <dbReference type="NCBI Taxonomy" id="1245528"/>
    <lineage>
        <taxon>Eukaryota</taxon>
        <taxon>Fungi</taxon>
        <taxon>Dikarya</taxon>
        <taxon>Ascomycota</taxon>
        <taxon>Saccharomycotina</taxon>
        <taxon>Pichiomycetes</taxon>
        <taxon>Debaryomycetaceae</taxon>
        <taxon>Candida/Lodderomyces clade</taxon>
        <taxon>Candida</taxon>
    </lineage>
</organism>
<dbReference type="EMBL" id="AOGT01000907">
    <property type="protein sequence ID" value="EMG48900.1"/>
    <property type="molecule type" value="Genomic_DNA"/>
</dbReference>
<evidence type="ECO:0000313" key="2">
    <source>
        <dbReference type="EMBL" id="EMG48900.1"/>
    </source>
</evidence>
<dbReference type="eggNOG" id="ENOG502S4MM">
    <property type="taxonomic scope" value="Eukaryota"/>
</dbReference>
<comment type="caution">
    <text evidence="2">The sequence shown here is derived from an EMBL/GenBank/DDBJ whole genome shotgun (WGS) entry which is preliminary data.</text>
</comment>
<dbReference type="Proteomes" id="UP000011777">
    <property type="component" value="Unassembled WGS sequence"/>
</dbReference>
<evidence type="ECO:0000313" key="3">
    <source>
        <dbReference type="Proteomes" id="UP000011777"/>
    </source>
</evidence>
<reference evidence="2 3" key="1">
    <citation type="submission" date="2013-02" db="EMBL/GenBank/DDBJ databases">
        <title>Genome sequence of Candida maltosa Xu316, a potential industrial strain for xylitol and ethanol production.</title>
        <authorList>
            <person name="Yu J."/>
            <person name="Wang Q."/>
            <person name="Geng X."/>
            <person name="Bao W."/>
            <person name="He P."/>
            <person name="Cai J."/>
        </authorList>
    </citation>
    <scope>NUCLEOTIDE SEQUENCE [LARGE SCALE GENOMIC DNA]</scope>
    <source>
        <strain evidence="3">Xu316</strain>
    </source>
</reference>
<evidence type="ECO:0000256" key="1">
    <source>
        <dbReference type="SAM" id="MobiDB-lite"/>
    </source>
</evidence>
<feature type="region of interest" description="Disordered" evidence="1">
    <location>
        <begin position="409"/>
        <end position="470"/>
    </location>
</feature>
<dbReference type="OrthoDB" id="303107at2759"/>
<gene>
    <name evidence="2" type="ORF">G210_0455</name>
</gene>
<sequence>MVSRSQSSTPIPIDENHPIHNLTIGDTDQTLQLSKLHPIYLLNQIDTSEGGFQTDELINLRNEIKYVYVINWLHNFRGYIKLQSELFDVDLFELELLGFFPRDDDRLVLFLNKLKLGLISAAKGSKVSDVDSFETVFRSIFGINTVLGGIEKQEEEEDNDVINLDNEEEGLPKFDFLTISEKFEVLYILTSYVSKYSKFRDWIEKQGLLLDHLRFNPVFVPYSETNIQDEYVLLCDDTRLYKRTVTYNSLVIPKKRKFAPESPQNFYKPENFDIKSIKFELIYKNIYEFNDYLQKLKKSTKFKPLLKKISSKAIIDAVFENEIKKRKFLINKKKEIQMVSLLAVRKRSSRLEAKQKQRQEELQRQKDDDLKYAAERRFERRMKLKLSGSNVGNMNTSNLSRDERLKLRKLQNSVESPSVTATPEPEETPEVVPEETPEVVPEETPEVEEVVPEETPEIEEISAPQQTNLS</sequence>
<keyword evidence="3" id="KW-1185">Reference proteome</keyword>
<dbReference type="AlphaFoldDB" id="M3K0S2"/>
<feature type="compositionally biased region" description="Acidic residues" evidence="1">
    <location>
        <begin position="424"/>
        <end position="460"/>
    </location>
</feature>
<dbReference type="HOGENOM" id="CLU_026920_0_0_1"/>
<accession>M3K0S2</accession>
<proteinExistence type="predicted"/>
<name>M3K0S2_CANMX</name>